<dbReference type="PROSITE" id="PS51820">
    <property type="entry name" value="PA14"/>
    <property type="match status" value="1"/>
</dbReference>
<dbReference type="Pfam" id="PF07627">
    <property type="entry name" value="PSCyt3"/>
    <property type="match status" value="1"/>
</dbReference>
<keyword evidence="5" id="KW-0732">Signal</keyword>
<evidence type="ECO:0000259" key="6">
    <source>
        <dbReference type="PROSITE" id="PS51007"/>
    </source>
</evidence>
<dbReference type="Pfam" id="PF07631">
    <property type="entry name" value="PSD4"/>
    <property type="match status" value="1"/>
</dbReference>
<dbReference type="EMBL" id="CP074694">
    <property type="protein sequence ID" value="QVL34959.1"/>
    <property type="molecule type" value="Genomic_DNA"/>
</dbReference>
<dbReference type="GO" id="GO:0020037">
    <property type="term" value="F:heme binding"/>
    <property type="evidence" value="ECO:0007669"/>
    <property type="project" value="InterPro"/>
</dbReference>
<dbReference type="SMART" id="SM00758">
    <property type="entry name" value="PA14"/>
    <property type="match status" value="1"/>
</dbReference>
<evidence type="ECO:0000256" key="4">
    <source>
        <dbReference type="PROSITE-ProRule" id="PRU00433"/>
    </source>
</evidence>
<organism evidence="8 9">
    <name type="scientific">Telmatocola sphagniphila</name>
    <dbReference type="NCBI Taxonomy" id="1123043"/>
    <lineage>
        <taxon>Bacteria</taxon>
        <taxon>Pseudomonadati</taxon>
        <taxon>Planctomycetota</taxon>
        <taxon>Planctomycetia</taxon>
        <taxon>Gemmatales</taxon>
        <taxon>Gemmataceae</taxon>
    </lineage>
</organism>
<reference evidence="8" key="1">
    <citation type="submission" date="2021-05" db="EMBL/GenBank/DDBJ databases">
        <title>Complete genome sequence of the cellulolytic planctomycete Telmatocola sphagniphila SP2T and characterization of the first cellulase from planctomycetes.</title>
        <authorList>
            <person name="Rakitin A.L."/>
            <person name="Beletsky A.V."/>
            <person name="Naumoff D.G."/>
            <person name="Kulichevskaya I.S."/>
            <person name="Mardanov A.V."/>
            <person name="Ravin N.V."/>
            <person name="Dedysh S.N."/>
        </authorList>
    </citation>
    <scope>NUCLEOTIDE SEQUENCE</scope>
    <source>
        <strain evidence="8">SP2T</strain>
    </source>
</reference>
<dbReference type="Gene3D" id="3.90.182.10">
    <property type="entry name" value="Toxin - Anthrax Protective Antigen,domain 1"/>
    <property type="match status" value="1"/>
</dbReference>
<dbReference type="KEGG" id="tsph:KIH39_19340"/>
<accession>A0A8E6BBQ8</accession>
<dbReference type="Pfam" id="PF07691">
    <property type="entry name" value="PA14"/>
    <property type="match status" value="1"/>
</dbReference>
<feature type="chain" id="PRO_5034318357" evidence="5">
    <location>
        <begin position="25"/>
        <end position="777"/>
    </location>
</feature>
<evidence type="ECO:0000256" key="3">
    <source>
        <dbReference type="ARBA" id="ARBA00023004"/>
    </source>
</evidence>
<feature type="domain" description="PA14" evidence="7">
    <location>
        <begin position="139"/>
        <end position="294"/>
    </location>
</feature>
<dbReference type="PROSITE" id="PS51007">
    <property type="entry name" value="CYTC"/>
    <property type="match status" value="1"/>
</dbReference>
<dbReference type="InterPro" id="IPR036909">
    <property type="entry name" value="Cyt_c-like_dom_sf"/>
</dbReference>
<dbReference type="InterPro" id="IPR013043">
    <property type="entry name" value="DUF1595"/>
</dbReference>
<dbReference type="Pfam" id="PF07637">
    <property type="entry name" value="PSD5"/>
    <property type="match status" value="1"/>
</dbReference>
<sequence>MCRYTLPAIFTLSLLICAPSSLRAAEEKTGEAIYKKQCASCHGANGEGTKKYPEQLIGNRSVAQLAKYISKSMPEDNPGSCTGADADNVAAYMYEAFYSNEARERNKPPRIELARLTVRQYRNSVADLIDSFRGSAPWGDKRGLRGEYFNARDPRNDKRILDRLDPEVNFDFRTESPVPDKIEKVEFCVNWSGSILAPETGDYTFTVKTENAMQLFVNQPQKPLIDILVKSGNDTEYKGNIYLVAGRVYPIRLLLMKGKQGVDDKKKDRPPQRSNVTLEWTRPKGTSEVIPSRFLSPSYSAESYVVSNPFPPDDRSYGWERGTSISKEWDQAATDAALDAAGFVSTHLNELARTRDGAKERDKAIRDFCLKFVERAFRRPLDDDQKKAYIDHQFEIGKTPEVAVKRMVLFVLKSPRFLYREVGNHPDAYDTASRLSYGLWDSLPDQELLNAASQGRLKNRDQVAQQADRMLKDPRAQQKVREFLFHWLKLDQSPDISKDQQRFPGFDTAVVADLKSSLEMFLDDVAWSSSSNFKDLLLSEALYLNDRLARFYEAPLPAEPQFRKIQFPNSDRAGVLTHPYMMSAYSYTSESSPIHRGVFLVRGMLGITLRPPAVAITPVNANLHPDLTTRERVTLQTKPQNCTTCHGIINPLGFTLENFDAIGRFRNKDNGKPVDAHGMYLTRSGEQKTFNGVRDLAKFLADSEEVYASFADQMFHHLVQQSIGAYGPDKSKQLKKAFIDGGLNIRKLAIEVMANSALTSREDKVTINQSNKNEKGK</sequence>
<evidence type="ECO:0000256" key="2">
    <source>
        <dbReference type="ARBA" id="ARBA00022723"/>
    </source>
</evidence>
<dbReference type="InterPro" id="IPR037524">
    <property type="entry name" value="PA14/GLEYA"/>
</dbReference>
<dbReference type="Pfam" id="PF13442">
    <property type="entry name" value="Cytochrome_CBB3"/>
    <property type="match status" value="1"/>
</dbReference>
<dbReference type="InterPro" id="IPR013042">
    <property type="entry name" value="DUF1592"/>
</dbReference>
<dbReference type="SUPFAM" id="SSF56988">
    <property type="entry name" value="Anthrax protective antigen"/>
    <property type="match status" value="1"/>
</dbReference>
<feature type="signal peptide" evidence="5">
    <location>
        <begin position="1"/>
        <end position="24"/>
    </location>
</feature>
<dbReference type="GO" id="GO:0046872">
    <property type="term" value="F:metal ion binding"/>
    <property type="evidence" value="ECO:0007669"/>
    <property type="project" value="UniProtKB-KW"/>
</dbReference>
<keyword evidence="1 4" id="KW-0349">Heme</keyword>
<evidence type="ECO:0000259" key="7">
    <source>
        <dbReference type="PROSITE" id="PS51820"/>
    </source>
</evidence>
<evidence type="ECO:0000313" key="9">
    <source>
        <dbReference type="Proteomes" id="UP000676194"/>
    </source>
</evidence>
<keyword evidence="3 4" id="KW-0408">Iron</keyword>
<keyword evidence="2 4" id="KW-0479">Metal-binding</keyword>
<evidence type="ECO:0000256" key="1">
    <source>
        <dbReference type="ARBA" id="ARBA00022617"/>
    </source>
</evidence>
<protein>
    <submittedName>
        <fullName evidence="8">DUF1592 domain-containing protein</fullName>
    </submittedName>
</protein>
<dbReference type="Gene3D" id="1.10.760.10">
    <property type="entry name" value="Cytochrome c-like domain"/>
    <property type="match status" value="1"/>
</dbReference>
<keyword evidence="9" id="KW-1185">Reference proteome</keyword>
<evidence type="ECO:0000256" key="5">
    <source>
        <dbReference type="SAM" id="SignalP"/>
    </source>
</evidence>
<dbReference type="InterPro" id="IPR009056">
    <property type="entry name" value="Cyt_c-like_dom"/>
</dbReference>
<feature type="domain" description="Cytochrome c" evidence="6">
    <location>
        <begin position="25"/>
        <end position="97"/>
    </location>
</feature>
<dbReference type="GO" id="GO:0009055">
    <property type="term" value="F:electron transfer activity"/>
    <property type="evidence" value="ECO:0007669"/>
    <property type="project" value="InterPro"/>
</dbReference>
<dbReference type="InterPro" id="IPR013039">
    <property type="entry name" value="DUF1588"/>
</dbReference>
<dbReference type="SUPFAM" id="SSF46626">
    <property type="entry name" value="Cytochrome c"/>
    <property type="match status" value="1"/>
</dbReference>
<gene>
    <name evidence="8" type="ORF">KIH39_19340</name>
</gene>
<evidence type="ECO:0000313" key="8">
    <source>
        <dbReference type="EMBL" id="QVL34959.1"/>
    </source>
</evidence>
<dbReference type="Proteomes" id="UP000676194">
    <property type="component" value="Chromosome"/>
</dbReference>
<dbReference type="AlphaFoldDB" id="A0A8E6BBQ8"/>
<dbReference type="InterPro" id="IPR011658">
    <property type="entry name" value="PA14_dom"/>
</dbReference>
<proteinExistence type="predicted"/>
<name>A0A8E6BBQ8_9BACT</name>